<sequence length="795" mass="86447">MQSLEDRLKQLTPEELIKLTSGADFWQSAAIPKAQIPSFRMSDGPNGLRYQSGTGDALGINDSVVSTCFPTASAVACTWDPELISQMGRAIGAEARSLKVDMVLGPGINIKRNPLCGRNFEYFSEDPYLAGMLGAAWIKGLQSEGVAACLKHFAGNNQENDRLLSDSLIDETALHELYLEAFRIAVETAAPEGIMCSYNKVNGTYASDNPYLLTDVLRHQWKFDGAVVTDWGALNNKVASLNAGTDLEMPSSHNMFDQQALAALKDGQLKRSALLRAAGNVVKVAEKKRPAFKGDREALLRQNGQLAQKVEEQAAVLLKNEDGILPIQSAEKLLVVGQMAAETRYQGAGSSHINPPAHTSILDGLTKAGITYDYQQGYAFENKTAGRLTDAAVTAAKNAQTVLFVAGLPETDESEGFDRQNMKLPVNQNALIERMAAVNPNLIVLLIAGAPVELPWLTKVKGLINLYLGGQFVGDAAANLLTGKVNPAGKLAESYPITYQDVPSAEIYDQNPRSVGYAESVYVGYRYYEKAGQPVAFPFGFGLSYTNFKLSDLKLNSDQVQAGRSIQVSVNVTNTGERDGAEVVQAYVGNSPQRPLKPLKALKGFQKIFLKAGETKKVTIELSAHAFSEWDQQQQQWQLPTAAKFIIVGTGSNQTLPPVPVKVNGQSIDDAAREIPAWYVKPIGKPSLTDFTQMSGLTVQPPTVSRPGRYTRLNTPRELSAHSMIVRKVTEIVKKNMTKGISDPSSPEAKFMETIILDTPLIRLAQQSSGKLSLSLVDKLVAIANRHYLRAIFGR</sequence>
<dbReference type="PANTHER" id="PTHR42715">
    <property type="entry name" value="BETA-GLUCOSIDASE"/>
    <property type="match status" value="1"/>
</dbReference>
<dbReference type="InterPro" id="IPR001764">
    <property type="entry name" value="Glyco_hydro_3_N"/>
</dbReference>
<evidence type="ECO:0000313" key="6">
    <source>
        <dbReference type="Proteomes" id="UP000019488"/>
    </source>
</evidence>
<dbReference type="GO" id="GO:0008422">
    <property type="term" value="F:beta-glucosidase activity"/>
    <property type="evidence" value="ECO:0007669"/>
    <property type="project" value="UniProtKB-ARBA"/>
</dbReference>
<protein>
    <submittedName>
        <fullName evidence="4">Beta-glucosidase</fullName>
    </submittedName>
</protein>
<dbReference type="PANTHER" id="PTHR42715:SF10">
    <property type="entry name" value="BETA-GLUCOSIDASE"/>
    <property type="match status" value="1"/>
</dbReference>
<organism evidence="4 6">
    <name type="scientific">Lentilactobacillus farraginis DSM 18382 = JCM 14108</name>
    <dbReference type="NCBI Taxonomy" id="1423743"/>
    <lineage>
        <taxon>Bacteria</taxon>
        <taxon>Bacillati</taxon>
        <taxon>Bacillota</taxon>
        <taxon>Bacilli</taxon>
        <taxon>Lactobacillales</taxon>
        <taxon>Lactobacillaceae</taxon>
        <taxon>Lentilactobacillus</taxon>
    </lineage>
</organism>
<feature type="domain" description="Fibronectin type III-like" evidence="3">
    <location>
        <begin position="582"/>
        <end position="652"/>
    </location>
</feature>
<dbReference type="InterPro" id="IPR036881">
    <property type="entry name" value="Glyco_hydro_3_C_sf"/>
</dbReference>
<evidence type="ECO:0000313" key="7">
    <source>
        <dbReference type="Proteomes" id="UP000051966"/>
    </source>
</evidence>
<dbReference type="RefSeq" id="WP_035181343.1">
    <property type="nucleotide sequence ID" value="NZ_AZFY01000077.1"/>
</dbReference>
<evidence type="ECO:0000256" key="2">
    <source>
        <dbReference type="ARBA" id="ARBA00022801"/>
    </source>
</evidence>
<dbReference type="AlphaFoldDB" id="X0PCE2"/>
<dbReference type="Pfam" id="PF00933">
    <property type="entry name" value="Glyco_hydro_3"/>
    <property type="match status" value="1"/>
</dbReference>
<gene>
    <name evidence="5" type="ORF">FD41_GL000100</name>
    <name evidence="4" type="ORF">JCM14108_3096</name>
</gene>
<proteinExistence type="inferred from homology"/>
<dbReference type="GO" id="GO:0005975">
    <property type="term" value="P:carbohydrate metabolic process"/>
    <property type="evidence" value="ECO:0007669"/>
    <property type="project" value="InterPro"/>
</dbReference>
<reference evidence="4" key="1">
    <citation type="journal article" date="2014" name="Genome Announc.">
        <title>Draft Genome Sequences of Two Lactobacillus Strains, L. farraginis JCM 14108T and L. composti JCM 14202T, Isolated from Compost of Distilled Shochu Residue.</title>
        <authorList>
            <person name="Yuki M."/>
            <person name="Oshima K."/>
            <person name="Suda W."/>
            <person name="Kitahara M."/>
            <person name="Kitamura K."/>
            <person name="Iida T."/>
            <person name="Hattori M."/>
            <person name="Ohkuma M."/>
        </authorList>
    </citation>
    <scope>NUCLEOTIDE SEQUENCE [LARGE SCALE GENOMIC DNA]</scope>
    <source>
        <strain evidence="4">JCM 14108</strain>
    </source>
</reference>
<evidence type="ECO:0000313" key="5">
    <source>
        <dbReference type="EMBL" id="KRM08601.1"/>
    </source>
</evidence>
<dbReference type="InterPro" id="IPR017853">
    <property type="entry name" value="GH"/>
</dbReference>
<accession>X0PCE2</accession>
<comment type="caution">
    <text evidence="4">The sequence shown here is derived from an EMBL/GenBank/DDBJ whole genome shotgun (WGS) entry which is preliminary data.</text>
</comment>
<dbReference type="Gene3D" id="3.40.50.1700">
    <property type="entry name" value="Glycoside hydrolase family 3 C-terminal domain"/>
    <property type="match status" value="1"/>
</dbReference>
<dbReference type="Proteomes" id="UP000019488">
    <property type="component" value="Unassembled WGS sequence"/>
</dbReference>
<keyword evidence="7" id="KW-1185">Reference proteome</keyword>
<dbReference type="SMART" id="SM01217">
    <property type="entry name" value="Fn3_like"/>
    <property type="match status" value="1"/>
</dbReference>
<evidence type="ECO:0000259" key="3">
    <source>
        <dbReference type="SMART" id="SM01217"/>
    </source>
</evidence>
<evidence type="ECO:0000256" key="1">
    <source>
        <dbReference type="ARBA" id="ARBA00005336"/>
    </source>
</evidence>
<dbReference type="PATRIC" id="fig|1423743.5.peg.104"/>
<dbReference type="SUPFAM" id="SSF51445">
    <property type="entry name" value="(Trans)glycosidases"/>
    <property type="match status" value="1"/>
</dbReference>
<dbReference type="InterPro" id="IPR013783">
    <property type="entry name" value="Ig-like_fold"/>
</dbReference>
<dbReference type="FunFam" id="2.60.40.10:FF:000495">
    <property type="entry name" value="Periplasmic beta-glucosidase"/>
    <property type="match status" value="1"/>
</dbReference>
<dbReference type="InterPro" id="IPR026891">
    <property type="entry name" value="Fn3-like"/>
</dbReference>
<dbReference type="EMBL" id="AZFY01000077">
    <property type="protein sequence ID" value="KRM08601.1"/>
    <property type="molecule type" value="Genomic_DNA"/>
</dbReference>
<dbReference type="Gene3D" id="2.60.40.10">
    <property type="entry name" value="Immunoglobulins"/>
    <property type="match status" value="1"/>
</dbReference>
<keyword evidence="2" id="KW-0378">Hydrolase</keyword>
<dbReference type="InterPro" id="IPR050288">
    <property type="entry name" value="Cellulose_deg_GH3"/>
</dbReference>
<dbReference type="PRINTS" id="PR00133">
    <property type="entry name" value="GLHYDRLASE3"/>
</dbReference>
<dbReference type="Gene3D" id="3.20.20.300">
    <property type="entry name" value="Glycoside hydrolase, family 3, N-terminal domain"/>
    <property type="match status" value="1"/>
</dbReference>
<name>X0PCE2_9LACO</name>
<dbReference type="EMBL" id="BAKI01000061">
    <property type="protein sequence ID" value="GAF38003.1"/>
    <property type="molecule type" value="Genomic_DNA"/>
</dbReference>
<comment type="similarity">
    <text evidence="1">Belongs to the glycosyl hydrolase 3 family.</text>
</comment>
<reference evidence="5 7" key="2">
    <citation type="journal article" date="2015" name="Genome Announc.">
        <title>Expanding the biotechnology potential of lactobacilli through comparative genomics of 213 strains and associated genera.</title>
        <authorList>
            <person name="Sun Z."/>
            <person name="Harris H.M."/>
            <person name="McCann A."/>
            <person name="Guo C."/>
            <person name="Argimon S."/>
            <person name="Zhang W."/>
            <person name="Yang X."/>
            <person name="Jeffery I.B."/>
            <person name="Cooney J.C."/>
            <person name="Kagawa T.F."/>
            <person name="Liu W."/>
            <person name="Song Y."/>
            <person name="Salvetti E."/>
            <person name="Wrobel A."/>
            <person name="Rasinkangas P."/>
            <person name="Parkhill J."/>
            <person name="Rea M.C."/>
            <person name="O'Sullivan O."/>
            <person name="Ritari J."/>
            <person name="Douillard F.P."/>
            <person name="Paul Ross R."/>
            <person name="Yang R."/>
            <person name="Briner A.E."/>
            <person name="Felis G.E."/>
            <person name="de Vos W.M."/>
            <person name="Barrangou R."/>
            <person name="Klaenhammer T.R."/>
            <person name="Caufield P.W."/>
            <person name="Cui Y."/>
            <person name="Zhang H."/>
            <person name="O'Toole P.W."/>
        </authorList>
    </citation>
    <scope>NUCLEOTIDE SEQUENCE [LARGE SCALE GENOMIC DNA]</scope>
    <source>
        <strain evidence="5 7">DSM 18382</strain>
    </source>
</reference>
<dbReference type="STRING" id="1423743.FD41_GL000100"/>
<dbReference type="InterPro" id="IPR002772">
    <property type="entry name" value="Glyco_hydro_3_C"/>
</dbReference>
<dbReference type="SUPFAM" id="SSF52279">
    <property type="entry name" value="Beta-D-glucan exohydrolase, C-terminal domain"/>
    <property type="match status" value="1"/>
</dbReference>
<dbReference type="InterPro" id="IPR036962">
    <property type="entry name" value="Glyco_hydro_3_N_sf"/>
</dbReference>
<dbReference type="Pfam" id="PF14310">
    <property type="entry name" value="Fn3-like"/>
    <property type="match status" value="1"/>
</dbReference>
<dbReference type="OrthoDB" id="9805821at2"/>
<dbReference type="eggNOG" id="COG1472">
    <property type="taxonomic scope" value="Bacteria"/>
</dbReference>
<dbReference type="Proteomes" id="UP000051966">
    <property type="component" value="Unassembled WGS sequence"/>
</dbReference>
<evidence type="ECO:0000313" key="4">
    <source>
        <dbReference type="EMBL" id="GAF38003.1"/>
    </source>
</evidence>
<dbReference type="Pfam" id="PF01915">
    <property type="entry name" value="Glyco_hydro_3_C"/>
    <property type="match status" value="1"/>
</dbReference>